<evidence type="ECO:0000256" key="3">
    <source>
        <dbReference type="ARBA" id="ARBA00022448"/>
    </source>
</evidence>
<evidence type="ECO:0000256" key="6">
    <source>
        <dbReference type="ARBA" id="ARBA00023065"/>
    </source>
</evidence>
<evidence type="ECO:0000256" key="5">
    <source>
        <dbReference type="ARBA" id="ARBA00022781"/>
    </source>
</evidence>
<accession>A0AAD7QZ56</accession>
<comment type="subcellular location">
    <subcellularLocation>
        <location evidence="1">Mitochondrion membrane</location>
    </subcellularLocation>
</comment>
<proteinExistence type="inferred from homology"/>
<name>A0AAD7QZ56_9ASCO</name>
<comment type="caution">
    <text evidence="10">The sequence shown here is derived from an EMBL/GenBank/DDBJ whole genome shotgun (WGS) entry which is preliminary data.</text>
</comment>
<keyword evidence="5" id="KW-0375">Hydrogen ion transport</keyword>
<dbReference type="Pfam" id="PF04718">
    <property type="entry name" value="ATP-synt_G"/>
    <property type="match status" value="1"/>
</dbReference>
<gene>
    <name evidence="10" type="ORF">POJ06DRAFT_11483</name>
</gene>
<organism evidence="10 11">
    <name type="scientific">Lipomyces tetrasporus</name>
    <dbReference type="NCBI Taxonomy" id="54092"/>
    <lineage>
        <taxon>Eukaryota</taxon>
        <taxon>Fungi</taxon>
        <taxon>Dikarya</taxon>
        <taxon>Ascomycota</taxon>
        <taxon>Saccharomycotina</taxon>
        <taxon>Lipomycetes</taxon>
        <taxon>Lipomycetales</taxon>
        <taxon>Lipomycetaceae</taxon>
        <taxon>Lipomyces</taxon>
    </lineage>
</organism>
<keyword evidence="3" id="KW-0813">Transport</keyword>
<evidence type="ECO:0000256" key="4">
    <source>
        <dbReference type="ARBA" id="ARBA00022547"/>
    </source>
</evidence>
<dbReference type="InterPro" id="IPR006808">
    <property type="entry name" value="ATP_synth_F0_gsu_mt"/>
</dbReference>
<keyword evidence="8" id="KW-0472">Membrane</keyword>
<dbReference type="GO" id="GO:0015078">
    <property type="term" value="F:proton transmembrane transporter activity"/>
    <property type="evidence" value="ECO:0007669"/>
    <property type="project" value="InterPro"/>
</dbReference>
<comment type="similarity">
    <text evidence="2">Belongs to the ATPase g subunit family.</text>
</comment>
<dbReference type="GeneID" id="80879307"/>
<protein>
    <submittedName>
        <fullName evidence="10">Mitochondrial ATP synthase g subunit-domain-containing protein</fullName>
    </submittedName>
</protein>
<keyword evidence="4" id="KW-0138">CF(0)</keyword>
<dbReference type="AlphaFoldDB" id="A0AAD7QZ56"/>
<keyword evidence="9" id="KW-0066">ATP synthesis</keyword>
<evidence type="ECO:0000313" key="10">
    <source>
        <dbReference type="EMBL" id="KAJ8104055.1"/>
    </source>
</evidence>
<dbReference type="GO" id="GO:0045259">
    <property type="term" value="C:proton-transporting ATP synthase complex"/>
    <property type="evidence" value="ECO:0007669"/>
    <property type="project" value="UniProtKB-KW"/>
</dbReference>
<evidence type="ECO:0000313" key="11">
    <source>
        <dbReference type="Proteomes" id="UP001217417"/>
    </source>
</evidence>
<reference evidence="10" key="1">
    <citation type="submission" date="2023-03" db="EMBL/GenBank/DDBJ databases">
        <title>Near-Complete genome sequence of Lipomyces tetrasporous NRRL Y-64009, an oleaginous yeast capable of growing on lignocellulosic hydrolysates.</title>
        <authorList>
            <consortium name="Lawrence Berkeley National Laboratory"/>
            <person name="Jagtap S.S."/>
            <person name="Liu J.-J."/>
            <person name="Walukiewicz H.E."/>
            <person name="Pangilinan J."/>
            <person name="Lipzen A."/>
            <person name="Ahrendt S."/>
            <person name="Koriabine M."/>
            <person name="Cobaugh K."/>
            <person name="Salamov A."/>
            <person name="Yoshinaga Y."/>
            <person name="Ng V."/>
            <person name="Daum C."/>
            <person name="Grigoriev I.V."/>
            <person name="Slininger P.J."/>
            <person name="Dien B.S."/>
            <person name="Jin Y.-S."/>
            <person name="Rao C.V."/>
        </authorList>
    </citation>
    <scope>NUCLEOTIDE SEQUENCE</scope>
    <source>
        <strain evidence="10">NRRL Y-64009</strain>
    </source>
</reference>
<dbReference type="Proteomes" id="UP001217417">
    <property type="component" value="Unassembled WGS sequence"/>
</dbReference>
<evidence type="ECO:0000256" key="8">
    <source>
        <dbReference type="ARBA" id="ARBA00023136"/>
    </source>
</evidence>
<evidence type="ECO:0000256" key="2">
    <source>
        <dbReference type="ARBA" id="ARBA00005699"/>
    </source>
</evidence>
<dbReference type="GO" id="GO:0031966">
    <property type="term" value="C:mitochondrial membrane"/>
    <property type="evidence" value="ECO:0007669"/>
    <property type="project" value="UniProtKB-SubCell"/>
</dbReference>
<evidence type="ECO:0000256" key="1">
    <source>
        <dbReference type="ARBA" id="ARBA00004325"/>
    </source>
</evidence>
<sequence length="145" mass="15625">MLRQSVSSPARSMFSAGPISGALYRAQQMRQNSTLTGLVAKANAAVSSAKSLADKGVYWSKVIAEVSKQVYLKESFAPPTTAQFQSTYKGLYSSVLPYFTSPEAFLAALKSINGATLFKFVGYSIQLFGAFSLGEIVGRRKIVGY</sequence>
<dbReference type="EMBL" id="JARPMG010000001">
    <property type="protein sequence ID" value="KAJ8104055.1"/>
    <property type="molecule type" value="Genomic_DNA"/>
</dbReference>
<dbReference type="GO" id="GO:0015986">
    <property type="term" value="P:proton motive force-driven ATP synthesis"/>
    <property type="evidence" value="ECO:0007669"/>
    <property type="project" value="InterPro"/>
</dbReference>
<keyword evidence="6" id="KW-0406">Ion transport</keyword>
<keyword evidence="7" id="KW-0496">Mitochondrion</keyword>
<evidence type="ECO:0000256" key="7">
    <source>
        <dbReference type="ARBA" id="ARBA00023128"/>
    </source>
</evidence>
<keyword evidence="11" id="KW-1185">Reference proteome</keyword>
<dbReference type="RefSeq" id="XP_056047505.1">
    <property type="nucleotide sequence ID" value="XM_056184141.1"/>
</dbReference>
<evidence type="ECO:0000256" key="9">
    <source>
        <dbReference type="ARBA" id="ARBA00023310"/>
    </source>
</evidence>